<gene>
    <name evidence="1" type="ORF">EDD52_10798</name>
</gene>
<accession>A0A4R3JCZ3</accession>
<organism evidence="1 2">
    <name type="scientific">Primorskyibacter sedentarius</name>
    <dbReference type="NCBI Taxonomy" id="745311"/>
    <lineage>
        <taxon>Bacteria</taxon>
        <taxon>Pseudomonadati</taxon>
        <taxon>Pseudomonadota</taxon>
        <taxon>Alphaproteobacteria</taxon>
        <taxon>Rhodobacterales</taxon>
        <taxon>Roseobacteraceae</taxon>
        <taxon>Primorskyibacter</taxon>
    </lineage>
</organism>
<reference evidence="1 2" key="1">
    <citation type="submission" date="2019-03" db="EMBL/GenBank/DDBJ databases">
        <title>Genomic Encyclopedia of Type Strains, Phase IV (KMG-IV): sequencing the most valuable type-strain genomes for metagenomic binning, comparative biology and taxonomic classification.</title>
        <authorList>
            <person name="Goeker M."/>
        </authorList>
    </citation>
    <scope>NUCLEOTIDE SEQUENCE [LARGE SCALE GENOMIC DNA]</scope>
    <source>
        <strain evidence="1 2">DSM 104836</strain>
    </source>
</reference>
<evidence type="ECO:0000313" key="2">
    <source>
        <dbReference type="Proteomes" id="UP000295696"/>
    </source>
</evidence>
<dbReference type="Proteomes" id="UP000295696">
    <property type="component" value="Unassembled WGS sequence"/>
</dbReference>
<evidence type="ECO:0000313" key="1">
    <source>
        <dbReference type="EMBL" id="TCS63265.1"/>
    </source>
</evidence>
<proteinExistence type="predicted"/>
<dbReference type="AlphaFoldDB" id="A0A4R3JCZ3"/>
<comment type="caution">
    <text evidence="1">The sequence shown here is derived from an EMBL/GenBank/DDBJ whole genome shotgun (WGS) entry which is preliminary data.</text>
</comment>
<dbReference type="EMBL" id="SLZU01000007">
    <property type="protein sequence ID" value="TCS63265.1"/>
    <property type="molecule type" value="Genomic_DNA"/>
</dbReference>
<name>A0A4R3JCZ3_9RHOB</name>
<protein>
    <submittedName>
        <fullName evidence="1">Uncharacterized protein</fullName>
    </submittedName>
</protein>
<sequence length="55" mass="6523">MESLGAVFFQLLLTFLNLGHAIATLICDLPRLIKYGPRYWRTTRQMDRRATKRRL</sequence>
<keyword evidence="2" id="KW-1185">Reference proteome</keyword>